<dbReference type="AlphaFoldDB" id="A0A221P336"/>
<dbReference type="Proteomes" id="UP000031501">
    <property type="component" value="Chromosome"/>
</dbReference>
<dbReference type="KEGG" id="splu:LK06_022745"/>
<feature type="modified residue" description="4-aspartylphosphate" evidence="1">
    <location>
        <position position="310"/>
    </location>
</feature>
<evidence type="ECO:0000259" key="4">
    <source>
        <dbReference type="PROSITE" id="PS50110"/>
    </source>
</evidence>
<dbReference type="EMBL" id="CP022433">
    <property type="protein sequence ID" value="ASN26554.1"/>
    <property type="molecule type" value="Genomic_DNA"/>
</dbReference>
<feature type="compositionally biased region" description="Basic residues" evidence="2">
    <location>
        <begin position="69"/>
        <end position="81"/>
    </location>
</feature>
<keyword evidence="3" id="KW-0472">Membrane</keyword>
<dbReference type="GO" id="GO:0000160">
    <property type="term" value="P:phosphorelay signal transduction system"/>
    <property type="evidence" value="ECO:0007669"/>
    <property type="project" value="InterPro"/>
</dbReference>
<keyword evidence="3" id="KW-1133">Transmembrane helix</keyword>
<keyword evidence="3" id="KW-0812">Transmembrane</keyword>
<protein>
    <recommendedName>
        <fullName evidence="4">Response regulatory domain-containing protein</fullName>
    </recommendedName>
</protein>
<evidence type="ECO:0000313" key="6">
    <source>
        <dbReference type="Proteomes" id="UP000031501"/>
    </source>
</evidence>
<dbReference type="InterPro" id="IPR001789">
    <property type="entry name" value="Sig_transdc_resp-reg_receiver"/>
</dbReference>
<sequence>MWTDRRPVWARRRSREVLPRQSRAEESPGLRPRLRDHRSQDHDPPVSAPARCPPPGLRGSAGTQVRAQVRVRRFRRGHGRVQARPARPLTPVTDRHDTDHGFGADGNTVNPYPTTYPSPDDVSDFPGSRAFHRPLRETTGRMLRRRDSRPDHAGGPWKNQAISDRPKWNGMKELTALIQALTGLAWPAIVGITLWRLFPTLKEIMRSRGFTVKVGQAELSVQEVSEQVLKATADMQGHLATVMAHQTSEATPPTQILHRILWVDDHPENHAYMAEQLRTLGVTVQTATSTSAANRAISMSSEPFDAIISDMSREEGGTTNRDAGLDWIREVRGQGYETPLFIYASPQQASRISEITDAGGNGATSSFSELFNLLRRVGEFPRHAV</sequence>
<evidence type="ECO:0000256" key="3">
    <source>
        <dbReference type="SAM" id="Phobius"/>
    </source>
</evidence>
<feature type="region of interest" description="Disordered" evidence="2">
    <location>
        <begin position="145"/>
        <end position="164"/>
    </location>
</feature>
<feature type="compositionally biased region" description="Basic and acidic residues" evidence="2">
    <location>
        <begin position="15"/>
        <end position="28"/>
    </location>
</feature>
<dbReference type="InterPro" id="IPR011006">
    <property type="entry name" value="CheY-like_superfamily"/>
</dbReference>
<feature type="region of interest" description="Disordered" evidence="2">
    <location>
        <begin position="1"/>
        <end position="111"/>
    </location>
</feature>
<proteinExistence type="predicted"/>
<keyword evidence="1" id="KW-0597">Phosphoprotein</keyword>
<accession>A0A221P336</accession>
<feature type="domain" description="Response regulatory" evidence="4">
    <location>
        <begin position="259"/>
        <end position="385"/>
    </location>
</feature>
<dbReference type="STRING" id="1355015.LK06_022745"/>
<evidence type="ECO:0000256" key="1">
    <source>
        <dbReference type="PROSITE-ProRule" id="PRU00169"/>
    </source>
</evidence>
<dbReference type="Gene3D" id="3.40.50.2300">
    <property type="match status" value="1"/>
</dbReference>
<name>A0A221P336_9ACTN</name>
<reference evidence="5 6" key="1">
    <citation type="submission" date="2017-07" db="EMBL/GenBank/DDBJ databases">
        <title>Genome sequence of Streptomyces pluripotens MUSC 137T.</title>
        <authorList>
            <person name="Ser H.-L."/>
            <person name="Lee L.-H."/>
        </authorList>
    </citation>
    <scope>NUCLEOTIDE SEQUENCE [LARGE SCALE GENOMIC DNA]</scope>
    <source>
        <strain evidence="5 6">MUSC 137</strain>
    </source>
</reference>
<evidence type="ECO:0000313" key="5">
    <source>
        <dbReference type="EMBL" id="ASN26554.1"/>
    </source>
</evidence>
<feature type="compositionally biased region" description="Basic and acidic residues" evidence="2">
    <location>
        <begin position="93"/>
        <end position="102"/>
    </location>
</feature>
<keyword evidence="6" id="KW-1185">Reference proteome</keyword>
<dbReference type="PROSITE" id="PS50110">
    <property type="entry name" value="RESPONSE_REGULATORY"/>
    <property type="match status" value="1"/>
</dbReference>
<feature type="transmembrane region" description="Helical" evidence="3">
    <location>
        <begin position="176"/>
        <end position="198"/>
    </location>
</feature>
<dbReference type="SUPFAM" id="SSF52172">
    <property type="entry name" value="CheY-like"/>
    <property type="match status" value="1"/>
</dbReference>
<evidence type="ECO:0000256" key="2">
    <source>
        <dbReference type="SAM" id="MobiDB-lite"/>
    </source>
</evidence>
<organism evidence="5 6">
    <name type="scientific">Streptomyces pluripotens</name>
    <dbReference type="NCBI Taxonomy" id="1355015"/>
    <lineage>
        <taxon>Bacteria</taxon>
        <taxon>Bacillati</taxon>
        <taxon>Actinomycetota</taxon>
        <taxon>Actinomycetes</taxon>
        <taxon>Kitasatosporales</taxon>
        <taxon>Streptomycetaceae</taxon>
        <taxon>Streptomyces</taxon>
    </lineage>
</organism>
<gene>
    <name evidence="5" type="ORF">LK07_23910</name>
</gene>